<reference evidence="1" key="1">
    <citation type="submission" date="2022-11" db="EMBL/GenBank/DDBJ databases">
        <title>Chromosomal genome sequence assembly and mating type (MAT) locus characterization of the leprose asexual lichenized fungus Lepraria neglecta (Nyl.) Erichsen.</title>
        <authorList>
            <person name="Allen J.L."/>
            <person name="Pfeffer B."/>
        </authorList>
    </citation>
    <scope>NUCLEOTIDE SEQUENCE</scope>
    <source>
        <strain evidence="1">Allen 5258</strain>
    </source>
</reference>
<name>A0AAD9YZ71_9LECA</name>
<evidence type="ECO:0000313" key="1">
    <source>
        <dbReference type="EMBL" id="KAK3168646.1"/>
    </source>
</evidence>
<dbReference type="EMBL" id="JASNWA010000010">
    <property type="protein sequence ID" value="KAK3168646.1"/>
    <property type="molecule type" value="Genomic_DNA"/>
</dbReference>
<proteinExistence type="predicted"/>
<dbReference type="Proteomes" id="UP001276659">
    <property type="component" value="Unassembled WGS sequence"/>
</dbReference>
<protein>
    <submittedName>
        <fullName evidence="1">Uncharacterized protein</fullName>
    </submittedName>
</protein>
<dbReference type="AlphaFoldDB" id="A0AAD9YZ71"/>
<sequence>MEGFHRENLLALLAPPFGGNIAGRPTFKALQPGIATDYSENLRTVQQIEVDGTFITEEHPSWEPEFLQYLERGERPSDKSKRYMIAILHNGSESMSELFKILKTPFDPNGATLDKAPLVQCVNIITTTTASERPTAYDAGAHNKFFEWDRKSQKELGFGLVAI</sequence>
<keyword evidence="2" id="KW-1185">Reference proteome</keyword>
<organism evidence="1 2">
    <name type="scientific">Lepraria neglecta</name>
    <dbReference type="NCBI Taxonomy" id="209136"/>
    <lineage>
        <taxon>Eukaryota</taxon>
        <taxon>Fungi</taxon>
        <taxon>Dikarya</taxon>
        <taxon>Ascomycota</taxon>
        <taxon>Pezizomycotina</taxon>
        <taxon>Lecanoromycetes</taxon>
        <taxon>OSLEUM clade</taxon>
        <taxon>Lecanoromycetidae</taxon>
        <taxon>Lecanorales</taxon>
        <taxon>Lecanorineae</taxon>
        <taxon>Stereocaulaceae</taxon>
        <taxon>Lepraria</taxon>
    </lineage>
</organism>
<evidence type="ECO:0000313" key="2">
    <source>
        <dbReference type="Proteomes" id="UP001276659"/>
    </source>
</evidence>
<comment type="caution">
    <text evidence="1">The sequence shown here is derived from an EMBL/GenBank/DDBJ whole genome shotgun (WGS) entry which is preliminary data.</text>
</comment>
<accession>A0AAD9YZ71</accession>
<gene>
    <name evidence="1" type="ORF">OEA41_005094</name>
</gene>